<sequence length="128" mass="14822">MREMFAKFAKASMWQIFLAADHCLTQFFQVFHKYQKNDFYATGEMMGQYATFMYSIGLLDEKQRAFFQDMTDKATVFIRGKNFKAAFDVSSGWQGTPFTWSKSIQLIPTYAGVNLQWTGVPSRRESSS</sequence>
<gene>
    <name evidence="1" type="ORF">CGI_10003504</name>
</gene>
<dbReference type="InParanoid" id="K1PCY9"/>
<evidence type="ECO:0000313" key="1">
    <source>
        <dbReference type="EMBL" id="EKC21682.1"/>
    </source>
</evidence>
<dbReference type="HOGENOM" id="CLU_1961713_0_0_1"/>
<name>K1PCY9_MAGGI</name>
<reference evidence="1" key="1">
    <citation type="journal article" date="2012" name="Nature">
        <title>The oyster genome reveals stress adaptation and complexity of shell formation.</title>
        <authorList>
            <person name="Zhang G."/>
            <person name="Fang X."/>
            <person name="Guo X."/>
            <person name="Li L."/>
            <person name="Luo R."/>
            <person name="Xu F."/>
            <person name="Yang P."/>
            <person name="Zhang L."/>
            <person name="Wang X."/>
            <person name="Qi H."/>
            <person name="Xiong Z."/>
            <person name="Que H."/>
            <person name="Xie Y."/>
            <person name="Holland P.W."/>
            <person name="Paps J."/>
            <person name="Zhu Y."/>
            <person name="Wu F."/>
            <person name="Chen Y."/>
            <person name="Wang J."/>
            <person name="Peng C."/>
            <person name="Meng J."/>
            <person name="Yang L."/>
            <person name="Liu J."/>
            <person name="Wen B."/>
            <person name="Zhang N."/>
            <person name="Huang Z."/>
            <person name="Zhu Q."/>
            <person name="Feng Y."/>
            <person name="Mount A."/>
            <person name="Hedgecock D."/>
            <person name="Xu Z."/>
            <person name="Liu Y."/>
            <person name="Domazet-Loso T."/>
            <person name="Du Y."/>
            <person name="Sun X."/>
            <person name="Zhang S."/>
            <person name="Liu B."/>
            <person name="Cheng P."/>
            <person name="Jiang X."/>
            <person name="Li J."/>
            <person name="Fan D."/>
            <person name="Wang W."/>
            <person name="Fu W."/>
            <person name="Wang T."/>
            <person name="Wang B."/>
            <person name="Zhang J."/>
            <person name="Peng Z."/>
            <person name="Li Y."/>
            <person name="Li N."/>
            <person name="Wang J."/>
            <person name="Chen M."/>
            <person name="He Y."/>
            <person name="Tan F."/>
            <person name="Song X."/>
            <person name="Zheng Q."/>
            <person name="Huang R."/>
            <person name="Yang H."/>
            <person name="Du X."/>
            <person name="Chen L."/>
            <person name="Yang M."/>
            <person name="Gaffney P.M."/>
            <person name="Wang S."/>
            <person name="Luo L."/>
            <person name="She Z."/>
            <person name="Ming Y."/>
            <person name="Huang W."/>
            <person name="Zhang S."/>
            <person name="Huang B."/>
            <person name="Zhang Y."/>
            <person name="Qu T."/>
            <person name="Ni P."/>
            <person name="Miao G."/>
            <person name="Wang J."/>
            <person name="Wang Q."/>
            <person name="Steinberg C.E."/>
            <person name="Wang H."/>
            <person name="Li N."/>
            <person name="Qian L."/>
            <person name="Zhang G."/>
            <person name="Li Y."/>
            <person name="Yang H."/>
            <person name="Liu X."/>
            <person name="Wang J."/>
            <person name="Yin Y."/>
            <person name="Wang J."/>
        </authorList>
    </citation>
    <scope>NUCLEOTIDE SEQUENCE [LARGE SCALE GENOMIC DNA]</scope>
    <source>
        <strain evidence="1">05x7-T-G4-1.051#20</strain>
    </source>
</reference>
<organism evidence="1">
    <name type="scientific">Magallana gigas</name>
    <name type="common">Pacific oyster</name>
    <name type="synonym">Crassostrea gigas</name>
    <dbReference type="NCBI Taxonomy" id="29159"/>
    <lineage>
        <taxon>Eukaryota</taxon>
        <taxon>Metazoa</taxon>
        <taxon>Spiralia</taxon>
        <taxon>Lophotrochozoa</taxon>
        <taxon>Mollusca</taxon>
        <taxon>Bivalvia</taxon>
        <taxon>Autobranchia</taxon>
        <taxon>Pteriomorphia</taxon>
        <taxon>Ostreida</taxon>
        <taxon>Ostreoidea</taxon>
        <taxon>Ostreidae</taxon>
        <taxon>Magallana</taxon>
    </lineage>
</organism>
<protein>
    <submittedName>
        <fullName evidence="1">Uncharacterized protein</fullName>
    </submittedName>
</protein>
<accession>K1PCY9</accession>
<dbReference type="EMBL" id="JH817276">
    <property type="protein sequence ID" value="EKC21682.1"/>
    <property type="molecule type" value="Genomic_DNA"/>
</dbReference>
<dbReference type="AlphaFoldDB" id="K1PCY9"/>
<proteinExistence type="predicted"/>